<sequence length="182" mass="20269">MAPGTAVPMILRYRFRTPVPRWMIVPVKDDRKAQKMSSIEHSLDMAANIKGAFAVALVDYESGMTLGSRGGSAEFDLEVAAPGNSDVVRTKIEVTQKLGLREGIEDILITLDNQYHLIRLIRGLPDEKLFLYLVLNRAQANLAMARRDLKIIEQEFYMSHPNAGARAPQGGDSQYFQAPAPR</sequence>
<protein>
    <recommendedName>
        <fullName evidence="4">Roadblock/LC7 domain-containing protein</fullName>
    </recommendedName>
</protein>
<evidence type="ECO:0000313" key="2">
    <source>
        <dbReference type="EMBL" id="GAA4555783.1"/>
    </source>
</evidence>
<accession>A0ABP8S0H2</accession>
<comment type="caution">
    <text evidence="2">The sequence shown here is derived from an EMBL/GenBank/DDBJ whole genome shotgun (WGS) entry which is preliminary data.</text>
</comment>
<dbReference type="EMBL" id="BAABGT010000094">
    <property type="protein sequence ID" value="GAA4555783.1"/>
    <property type="molecule type" value="Genomic_DNA"/>
</dbReference>
<organism evidence="2 3">
    <name type="scientific">Pseudonocardia xishanensis</name>
    <dbReference type="NCBI Taxonomy" id="630995"/>
    <lineage>
        <taxon>Bacteria</taxon>
        <taxon>Bacillati</taxon>
        <taxon>Actinomycetota</taxon>
        <taxon>Actinomycetes</taxon>
        <taxon>Pseudonocardiales</taxon>
        <taxon>Pseudonocardiaceae</taxon>
        <taxon>Pseudonocardia</taxon>
    </lineage>
</organism>
<dbReference type="Proteomes" id="UP001501598">
    <property type="component" value="Unassembled WGS sequence"/>
</dbReference>
<keyword evidence="3" id="KW-1185">Reference proteome</keyword>
<evidence type="ECO:0000313" key="3">
    <source>
        <dbReference type="Proteomes" id="UP001501598"/>
    </source>
</evidence>
<name>A0ABP8S0H2_9PSEU</name>
<reference evidence="3" key="1">
    <citation type="journal article" date="2019" name="Int. J. Syst. Evol. Microbiol.">
        <title>The Global Catalogue of Microorganisms (GCM) 10K type strain sequencing project: providing services to taxonomists for standard genome sequencing and annotation.</title>
        <authorList>
            <consortium name="The Broad Institute Genomics Platform"/>
            <consortium name="The Broad Institute Genome Sequencing Center for Infectious Disease"/>
            <person name="Wu L."/>
            <person name="Ma J."/>
        </authorList>
    </citation>
    <scope>NUCLEOTIDE SEQUENCE [LARGE SCALE GENOMIC DNA]</scope>
    <source>
        <strain evidence="3">JCM 17906</strain>
    </source>
</reference>
<proteinExistence type="predicted"/>
<evidence type="ECO:0008006" key="4">
    <source>
        <dbReference type="Google" id="ProtNLM"/>
    </source>
</evidence>
<feature type="region of interest" description="Disordered" evidence="1">
    <location>
        <begin position="163"/>
        <end position="182"/>
    </location>
</feature>
<gene>
    <name evidence="2" type="ORF">GCM10023175_56670</name>
</gene>
<evidence type="ECO:0000256" key="1">
    <source>
        <dbReference type="SAM" id="MobiDB-lite"/>
    </source>
</evidence>